<evidence type="ECO:0000313" key="2">
    <source>
        <dbReference type="Proteomes" id="UP000601055"/>
    </source>
</evidence>
<name>A0A923DUL1_9SPHI</name>
<dbReference type="Pfam" id="PF20475">
    <property type="entry name" value="DUF6717"/>
    <property type="match status" value="1"/>
</dbReference>
<evidence type="ECO:0000313" key="1">
    <source>
        <dbReference type="EMBL" id="MBB2144154.1"/>
    </source>
</evidence>
<protein>
    <submittedName>
        <fullName evidence="1">Uncharacterized protein</fullName>
    </submittedName>
</protein>
<dbReference type="Proteomes" id="UP000601055">
    <property type="component" value="Unassembled WGS sequence"/>
</dbReference>
<dbReference type="InterPro" id="IPR046562">
    <property type="entry name" value="DUF6717"/>
</dbReference>
<keyword evidence="2" id="KW-1185">Reference proteome</keyword>
<comment type="caution">
    <text evidence="1">The sequence shown here is derived from an EMBL/GenBank/DDBJ whole genome shotgun (WGS) entry which is preliminary data.</text>
</comment>
<dbReference type="EMBL" id="WNXD01000001">
    <property type="protein sequence ID" value="MBB2144154.1"/>
    <property type="molecule type" value="Genomic_DNA"/>
</dbReference>
<gene>
    <name evidence="1" type="ORF">GM921_01540</name>
</gene>
<organism evidence="1 2">
    <name type="scientific">Pedobacter planticolens</name>
    <dbReference type="NCBI Taxonomy" id="2679964"/>
    <lineage>
        <taxon>Bacteria</taxon>
        <taxon>Pseudomonadati</taxon>
        <taxon>Bacteroidota</taxon>
        <taxon>Sphingobacteriia</taxon>
        <taxon>Sphingobacteriales</taxon>
        <taxon>Sphingobacteriaceae</taxon>
        <taxon>Pedobacter</taxon>
    </lineage>
</organism>
<dbReference type="RefSeq" id="WP_182920851.1">
    <property type="nucleotide sequence ID" value="NZ_WNXD01000001.1"/>
</dbReference>
<dbReference type="AlphaFoldDB" id="A0A923DUL1"/>
<proteinExistence type="predicted"/>
<accession>A0A923DUL1</accession>
<reference evidence="1" key="1">
    <citation type="submission" date="2019-11" db="EMBL/GenBank/DDBJ databases">
        <title>Description of Pedobacter sp. LMG 31464T.</title>
        <authorList>
            <person name="Carlier A."/>
            <person name="Qi S."/>
            <person name="Vandamme P."/>
        </authorList>
    </citation>
    <scope>NUCLEOTIDE SEQUENCE</scope>
    <source>
        <strain evidence="1">LMG 31464</strain>
    </source>
</reference>
<sequence>MVKRDFEFYKNEKNEWYLNLPEWNGDPEDLQMVEGADKWLDLVSNNASTVKLTLSDEQFDGAEVLTLLRIREDNLGGGGIYFLESYQDKKVALKLWLCEVTKFVFKAIPQKIYFIVF</sequence>